<gene>
    <name evidence="2" type="ORF">POI8812_01072</name>
</gene>
<keyword evidence="1" id="KW-0472">Membrane</keyword>
<keyword evidence="1" id="KW-1133">Transmembrane helix</keyword>
<dbReference type="AlphaFoldDB" id="A0A2R8A971"/>
<dbReference type="EMBL" id="OMKW01000002">
    <property type="protein sequence ID" value="SPF28769.1"/>
    <property type="molecule type" value="Genomic_DNA"/>
</dbReference>
<accession>A0A2R8A971</accession>
<organism evidence="2 3">
    <name type="scientific">Pontivivens insulae</name>
    <dbReference type="NCBI Taxonomy" id="1639689"/>
    <lineage>
        <taxon>Bacteria</taxon>
        <taxon>Pseudomonadati</taxon>
        <taxon>Pseudomonadota</taxon>
        <taxon>Alphaproteobacteria</taxon>
        <taxon>Rhodobacterales</taxon>
        <taxon>Paracoccaceae</taxon>
        <taxon>Pontivivens</taxon>
    </lineage>
</organism>
<keyword evidence="1" id="KW-0812">Transmembrane</keyword>
<sequence length="74" mass="8254">MTGLDWLIATYGLASIIAVGRALQSAANRMRVWRAAFWCATALGMGLWIEFATPLAATFSNVMIRFIEVWARVF</sequence>
<name>A0A2R8A971_9RHOB</name>
<reference evidence="2 3" key="1">
    <citation type="submission" date="2018-03" db="EMBL/GenBank/DDBJ databases">
        <authorList>
            <person name="Keele B.F."/>
        </authorList>
    </citation>
    <scope>NUCLEOTIDE SEQUENCE [LARGE SCALE GENOMIC DNA]</scope>
    <source>
        <strain evidence="2 3">CeCT 8812</strain>
    </source>
</reference>
<feature type="transmembrane region" description="Helical" evidence="1">
    <location>
        <begin position="35"/>
        <end position="57"/>
    </location>
</feature>
<dbReference type="RefSeq" id="WP_108781530.1">
    <property type="nucleotide sequence ID" value="NZ_OMKW01000002.1"/>
</dbReference>
<evidence type="ECO:0000313" key="3">
    <source>
        <dbReference type="Proteomes" id="UP000244932"/>
    </source>
</evidence>
<dbReference type="Proteomes" id="UP000244932">
    <property type="component" value="Unassembled WGS sequence"/>
</dbReference>
<evidence type="ECO:0000313" key="2">
    <source>
        <dbReference type="EMBL" id="SPF28769.1"/>
    </source>
</evidence>
<protein>
    <submittedName>
        <fullName evidence="2">Uncharacterized protein</fullName>
    </submittedName>
</protein>
<keyword evidence="3" id="KW-1185">Reference proteome</keyword>
<feature type="transmembrane region" description="Helical" evidence="1">
    <location>
        <begin position="6"/>
        <end position="23"/>
    </location>
</feature>
<evidence type="ECO:0000256" key="1">
    <source>
        <dbReference type="SAM" id="Phobius"/>
    </source>
</evidence>
<proteinExistence type="predicted"/>